<accession>A0A0P1F1S7</accession>
<evidence type="ECO:0000313" key="3">
    <source>
        <dbReference type="Proteomes" id="UP000051298"/>
    </source>
</evidence>
<feature type="region of interest" description="Disordered" evidence="1">
    <location>
        <begin position="13"/>
        <end position="42"/>
    </location>
</feature>
<dbReference type="AlphaFoldDB" id="A0A0P1F1S7"/>
<protein>
    <submittedName>
        <fullName evidence="2">Uncharacterized protein</fullName>
    </submittedName>
</protein>
<name>A0A0P1F1S7_9RHOB</name>
<reference evidence="2 3" key="1">
    <citation type="submission" date="2015-09" db="EMBL/GenBank/DDBJ databases">
        <authorList>
            <consortium name="Swine Surveillance"/>
        </authorList>
    </citation>
    <scope>NUCLEOTIDE SEQUENCE [LARGE SCALE GENOMIC DNA]</scope>
    <source>
        <strain evidence="2 3">CECT 5294</strain>
    </source>
</reference>
<gene>
    <name evidence="2" type="ORF">THS5294_02807</name>
</gene>
<organism evidence="2 3">
    <name type="scientific">Thalassobacter stenotrophicus</name>
    <dbReference type="NCBI Taxonomy" id="266809"/>
    <lineage>
        <taxon>Bacteria</taxon>
        <taxon>Pseudomonadati</taxon>
        <taxon>Pseudomonadota</taxon>
        <taxon>Alphaproteobacteria</taxon>
        <taxon>Rhodobacterales</taxon>
        <taxon>Roseobacteraceae</taxon>
        <taxon>Thalassobacter</taxon>
    </lineage>
</organism>
<dbReference type="EMBL" id="CYRX01000032">
    <property type="protein sequence ID" value="CUH61496.1"/>
    <property type="molecule type" value="Genomic_DNA"/>
</dbReference>
<dbReference type="Proteomes" id="UP000051298">
    <property type="component" value="Unassembled WGS sequence"/>
</dbReference>
<proteinExistence type="predicted"/>
<sequence>MLIRLHPEIRRPGCNEATEARSGSTGHKARKDNSVGADDVNIVDGAPNGEAVRDIGSLRPDLIVTALCSHWCQCNEVLFLTRIDRL</sequence>
<evidence type="ECO:0000313" key="2">
    <source>
        <dbReference type="EMBL" id="CUH61496.1"/>
    </source>
</evidence>
<evidence type="ECO:0000256" key="1">
    <source>
        <dbReference type="SAM" id="MobiDB-lite"/>
    </source>
</evidence>